<dbReference type="EMBL" id="BARU01015361">
    <property type="protein sequence ID" value="GAH51076.1"/>
    <property type="molecule type" value="Genomic_DNA"/>
</dbReference>
<name>X1FZK2_9ZZZZ</name>
<feature type="non-terminal residue" evidence="1">
    <location>
        <position position="65"/>
    </location>
</feature>
<organism evidence="1">
    <name type="scientific">marine sediment metagenome</name>
    <dbReference type="NCBI Taxonomy" id="412755"/>
    <lineage>
        <taxon>unclassified sequences</taxon>
        <taxon>metagenomes</taxon>
        <taxon>ecological metagenomes</taxon>
    </lineage>
</organism>
<proteinExistence type="predicted"/>
<accession>X1FZK2</accession>
<reference evidence="1" key="1">
    <citation type="journal article" date="2014" name="Front. Microbiol.">
        <title>High frequency of phylogenetically diverse reductive dehalogenase-homologous genes in deep subseafloor sedimentary metagenomes.</title>
        <authorList>
            <person name="Kawai M."/>
            <person name="Futagami T."/>
            <person name="Toyoda A."/>
            <person name="Takaki Y."/>
            <person name="Nishi S."/>
            <person name="Hori S."/>
            <person name="Arai W."/>
            <person name="Tsubouchi T."/>
            <person name="Morono Y."/>
            <person name="Uchiyama I."/>
            <person name="Ito T."/>
            <person name="Fujiyama A."/>
            <person name="Inagaki F."/>
            <person name="Takami H."/>
        </authorList>
    </citation>
    <scope>NUCLEOTIDE SEQUENCE</scope>
    <source>
        <strain evidence="1">Expedition CK06-06</strain>
    </source>
</reference>
<protein>
    <submittedName>
        <fullName evidence="1">Uncharacterized protein</fullName>
    </submittedName>
</protein>
<evidence type="ECO:0000313" key="1">
    <source>
        <dbReference type="EMBL" id="GAH51076.1"/>
    </source>
</evidence>
<comment type="caution">
    <text evidence="1">The sequence shown here is derived from an EMBL/GenBank/DDBJ whole genome shotgun (WGS) entry which is preliminary data.</text>
</comment>
<sequence length="65" mass="6940">MEHYTMTLQDFAGLVGVALGHNNANQTITIPLTLARDIKRVLGEVEKNDSALLRLFGGAIAAGEC</sequence>
<gene>
    <name evidence="1" type="ORF">S03H2_26466</name>
</gene>
<dbReference type="AlphaFoldDB" id="X1FZK2"/>